<feature type="region of interest" description="Disordered" evidence="1">
    <location>
        <begin position="216"/>
        <end position="235"/>
    </location>
</feature>
<organism evidence="2 3">
    <name type="scientific">Botryobasidium botryosum (strain FD-172 SS1)</name>
    <dbReference type="NCBI Taxonomy" id="930990"/>
    <lineage>
        <taxon>Eukaryota</taxon>
        <taxon>Fungi</taxon>
        <taxon>Dikarya</taxon>
        <taxon>Basidiomycota</taxon>
        <taxon>Agaricomycotina</taxon>
        <taxon>Agaricomycetes</taxon>
        <taxon>Cantharellales</taxon>
        <taxon>Botryobasidiaceae</taxon>
        <taxon>Botryobasidium</taxon>
    </lineage>
</organism>
<evidence type="ECO:0000313" key="2">
    <source>
        <dbReference type="EMBL" id="KDQ05847.1"/>
    </source>
</evidence>
<accession>A0A067M1Z2</accession>
<protein>
    <submittedName>
        <fullName evidence="2">Uncharacterized protein</fullName>
    </submittedName>
</protein>
<gene>
    <name evidence="2" type="ORF">BOTBODRAFT_624872</name>
</gene>
<evidence type="ECO:0000256" key="1">
    <source>
        <dbReference type="SAM" id="MobiDB-lite"/>
    </source>
</evidence>
<proteinExistence type="predicted"/>
<dbReference type="AlphaFoldDB" id="A0A067M1Z2"/>
<dbReference type="Proteomes" id="UP000027195">
    <property type="component" value="Unassembled WGS sequence"/>
</dbReference>
<dbReference type="HOGENOM" id="CLU_1180053_0_0_1"/>
<sequence>MGLVQKSRSSPPDPRVLLLGSTYCFINGVSVILEPEFGVLEMIALNVLGRQIRDRRLNGRCCNSTGDEQESSPLLYTKEVCVKNNTGQHCLQRSGSVPSKDDERKSNCAADSVAKASPDQNAQALEKRHRPVEWAKSNEYPAPELDARVTAETKQRWLDGSECGGEDMSPANPSNGLWIQMRIGAHGGVVNPGGIIVRSTFKLENGFVAVHTIGHGKSEAKPPGEVREVSRNVYT</sequence>
<name>A0A067M1Z2_BOTB1</name>
<dbReference type="InParanoid" id="A0A067M1Z2"/>
<keyword evidence="3" id="KW-1185">Reference proteome</keyword>
<evidence type="ECO:0000313" key="3">
    <source>
        <dbReference type="Proteomes" id="UP000027195"/>
    </source>
</evidence>
<reference evidence="3" key="1">
    <citation type="journal article" date="2014" name="Proc. Natl. Acad. Sci. U.S.A.">
        <title>Extensive sampling of basidiomycete genomes demonstrates inadequacy of the white-rot/brown-rot paradigm for wood decay fungi.</title>
        <authorList>
            <person name="Riley R."/>
            <person name="Salamov A.A."/>
            <person name="Brown D.W."/>
            <person name="Nagy L.G."/>
            <person name="Floudas D."/>
            <person name="Held B.W."/>
            <person name="Levasseur A."/>
            <person name="Lombard V."/>
            <person name="Morin E."/>
            <person name="Otillar R."/>
            <person name="Lindquist E.A."/>
            <person name="Sun H."/>
            <person name="LaButti K.M."/>
            <person name="Schmutz J."/>
            <person name="Jabbour D."/>
            <person name="Luo H."/>
            <person name="Baker S.E."/>
            <person name="Pisabarro A.G."/>
            <person name="Walton J.D."/>
            <person name="Blanchette R.A."/>
            <person name="Henrissat B."/>
            <person name="Martin F."/>
            <person name="Cullen D."/>
            <person name="Hibbett D.S."/>
            <person name="Grigoriev I.V."/>
        </authorList>
    </citation>
    <scope>NUCLEOTIDE SEQUENCE [LARGE SCALE GENOMIC DNA]</scope>
    <source>
        <strain evidence="3">FD-172 SS1</strain>
    </source>
</reference>
<feature type="region of interest" description="Disordered" evidence="1">
    <location>
        <begin position="92"/>
        <end position="144"/>
    </location>
</feature>
<dbReference type="EMBL" id="KL198180">
    <property type="protein sequence ID" value="KDQ05847.1"/>
    <property type="molecule type" value="Genomic_DNA"/>
</dbReference>